<name>A0A2B7WEQ2_POLH7</name>
<protein>
    <submittedName>
        <fullName evidence="1">Uncharacterized protein</fullName>
    </submittedName>
</protein>
<gene>
    <name evidence="1" type="ORF">AJ80_10053</name>
</gene>
<reference evidence="1 2" key="1">
    <citation type="submission" date="2017-10" db="EMBL/GenBank/DDBJ databases">
        <title>Comparative genomics in systemic dimorphic fungi from Ajellomycetaceae.</title>
        <authorList>
            <person name="Munoz J.F."/>
            <person name="Mcewen J.G."/>
            <person name="Clay O.K."/>
            <person name="Cuomo C.A."/>
        </authorList>
    </citation>
    <scope>NUCLEOTIDE SEQUENCE [LARGE SCALE GENOMIC DNA]</scope>
    <source>
        <strain evidence="1 2">UAMH7299</strain>
    </source>
</reference>
<accession>A0A2B7WEQ2</accession>
<proteinExistence type="predicted"/>
<dbReference type="OrthoDB" id="4368117at2759"/>
<evidence type="ECO:0000313" key="2">
    <source>
        <dbReference type="Proteomes" id="UP000224634"/>
    </source>
</evidence>
<dbReference type="EMBL" id="PDNA01000555">
    <property type="protein sequence ID" value="PGG95001.1"/>
    <property type="molecule type" value="Genomic_DNA"/>
</dbReference>
<comment type="caution">
    <text evidence="1">The sequence shown here is derived from an EMBL/GenBank/DDBJ whole genome shotgun (WGS) entry which is preliminary data.</text>
</comment>
<dbReference type="AlphaFoldDB" id="A0A2B7WEQ2"/>
<sequence length="113" mass="12481">MAGTENEDPGIPVDDIANDREKLEEKAKIESEEDVVLDPEWTDVKQFESSPSVRAVLLRKQNPAGGVARVEGNPSRYTLTDKVTGTVLVAAKPGETIVLLGYPSIRCFRRRSR</sequence>
<evidence type="ECO:0000313" key="1">
    <source>
        <dbReference type="EMBL" id="PGG95001.1"/>
    </source>
</evidence>
<keyword evidence="2" id="KW-1185">Reference proteome</keyword>
<organism evidence="1 2">
    <name type="scientific">Polytolypa hystricis (strain UAMH7299)</name>
    <dbReference type="NCBI Taxonomy" id="1447883"/>
    <lineage>
        <taxon>Eukaryota</taxon>
        <taxon>Fungi</taxon>
        <taxon>Dikarya</taxon>
        <taxon>Ascomycota</taxon>
        <taxon>Pezizomycotina</taxon>
        <taxon>Eurotiomycetes</taxon>
        <taxon>Eurotiomycetidae</taxon>
        <taxon>Onygenales</taxon>
        <taxon>Onygenales incertae sedis</taxon>
        <taxon>Polytolypa</taxon>
    </lineage>
</organism>
<dbReference type="Proteomes" id="UP000224634">
    <property type="component" value="Unassembled WGS sequence"/>
</dbReference>